<keyword evidence="3" id="KW-1185">Reference proteome</keyword>
<name>A0A8R1IFN5_CAEJA</name>
<proteinExistence type="predicted"/>
<reference evidence="2" key="2">
    <citation type="submission" date="2022-06" db="UniProtKB">
        <authorList>
            <consortium name="EnsemblMetazoa"/>
        </authorList>
    </citation>
    <scope>IDENTIFICATION</scope>
    <source>
        <strain evidence="2">DF5081</strain>
    </source>
</reference>
<dbReference type="AlphaFoldDB" id="A0A8R1IFN5"/>
<dbReference type="EnsemblMetazoa" id="CJA32834.1">
    <property type="protein sequence ID" value="CJA32834.1"/>
    <property type="gene ID" value="WBGene00208681"/>
</dbReference>
<evidence type="ECO:0000256" key="1">
    <source>
        <dbReference type="SAM" id="MobiDB-lite"/>
    </source>
</evidence>
<evidence type="ECO:0000313" key="2">
    <source>
        <dbReference type="EnsemblMetazoa" id="CJA32834.1"/>
    </source>
</evidence>
<accession>A0A8R1IFN5</accession>
<organism evidence="2 3">
    <name type="scientific">Caenorhabditis japonica</name>
    <dbReference type="NCBI Taxonomy" id="281687"/>
    <lineage>
        <taxon>Eukaryota</taxon>
        <taxon>Metazoa</taxon>
        <taxon>Ecdysozoa</taxon>
        <taxon>Nematoda</taxon>
        <taxon>Chromadorea</taxon>
        <taxon>Rhabditida</taxon>
        <taxon>Rhabditina</taxon>
        <taxon>Rhabditomorpha</taxon>
        <taxon>Rhabditoidea</taxon>
        <taxon>Rhabditidae</taxon>
        <taxon>Peloderinae</taxon>
        <taxon>Caenorhabditis</taxon>
    </lineage>
</organism>
<feature type="compositionally biased region" description="Polar residues" evidence="1">
    <location>
        <begin position="20"/>
        <end position="30"/>
    </location>
</feature>
<evidence type="ECO:0000313" key="3">
    <source>
        <dbReference type="Proteomes" id="UP000005237"/>
    </source>
</evidence>
<dbReference type="Proteomes" id="UP000005237">
    <property type="component" value="Unassembled WGS sequence"/>
</dbReference>
<sequence>MHYTSESRGPPRPILRTFRDPSTLNPHQLTFPSVTRNVPFHFERIRVDPEEKGGGVSVEPFPGPSLLPGTLIRNHSASHYVRHLIRAPSSASHPSSPLVHHRRPRTIAPPVVSRLHADRALSPGGLLDHFE</sequence>
<protein>
    <submittedName>
        <fullName evidence="2">Uncharacterized protein</fullName>
    </submittedName>
</protein>
<reference evidence="3" key="1">
    <citation type="submission" date="2010-08" db="EMBL/GenBank/DDBJ databases">
        <authorList>
            <consortium name="Caenorhabditis japonica Sequencing Consortium"/>
            <person name="Wilson R.K."/>
        </authorList>
    </citation>
    <scope>NUCLEOTIDE SEQUENCE [LARGE SCALE GENOMIC DNA]</scope>
    <source>
        <strain evidence="3">DF5081</strain>
    </source>
</reference>
<feature type="region of interest" description="Disordered" evidence="1">
    <location>
        <begin position="1"/>
        <end position="30"/>
    </location>
</feature>